<dbReference type="GO" id="GO:0055085">
    <property type="term" value="P:transmembrane transport"/>
    <property type="evidence" value="ECO:0007669"/>
    <property type="project" value="InterPro"/>
</dbReference>
<feature type="transmembrane region" description="Helical" evidence="7">
    <location>
        <begin position="170"/>
        <end position="192"/>
    </location>
</feature>
<dbReference type="EMBL" id="AWXA01000008">
    <property type="protein sequence ID" value="ERT61700.1"/>
    <property type="molecule type" value="Genomic_DNA"/>
</dbReference>
<keyword evidence="4 7" id="KW-0812">Transmembrane</keyword>
<sequence>MGVLISVENIMPLLILIVIGFVLRRQDIVGDGVGSGISKLLMQVALPAAVFLAIYRYLRFDIFQGLFTGFILVALAITIWFAAAYLWCRLASVRRGRRGVLLNIFANPNVVFVGMPVCTALLGDQSVLYFLVFFIWNNISTWILGECFLLQDQMEQDRYANKRRLRVKNFLSPPLLGLICGSIWIAAGIALPPLCEKTLSLLAAMVTPLSLLYIGIILAESGLKSIRFDGDLAAAVIGRLVAAPLIMYFVLFFGESLIGSLGRMQFNTYMIMSALPVMAVLPILSNEFHGDTPFATAAVTVTTVFFLFSLTVVIAFLGL</sequence>
<keyword evidence="5 7" id="KW-1133">Transmembrane helix</keyword>
<reference evidence="8 9" key="1">
    <citation type="submission" date="2013-09" db="EMBL/GenBank/DDBJ databases">
        <authorList>
            <person name="Durkin A.S."/>
            <person name="Haft D.R."/>
            <person name="McCorrison J."/>
            <person name="Torralba M."/>
            <person name="Gillis M."/>
            <person name="Haft D.H."/>
            <person name="Methe B."/>
            <person name="Sutton G."/>
            <person name="Nelson K.E."/>
        </authorList>
    </citation>
    <scope>NUCLEOTIDE SEQUENCE [LARGE SCALE GENOMIC DNA]</scope>
    <source>
        <strain evidence="8 9">BV3C16-1</strain>
    </source>
</reference>
<proteinExistence type="predicted"/>
<dbReference type="AlphaFoldDB" id="U7UQV3"/>
<evidence type="ECO:0000256" key="7">
    <source>
        <dbReference type="SAM" id="Phobius"/>
    </source>
</evidence>
<evidence type="ECO:0000256" key="5">
    <source>
        <dbReference type="ARBA" id="ARBA00022989"/>
    </source>
</evidence>
<feature type="transmembrane region" description="Helical" evidence="7">
    <location>
        <begin position="64"/>
        <end position="88"/>
    </location>
</feature>
<dbReference type="OrthoDB" id="9798064at2"/>
<dbReference type="RefSeq" id="WP_023052990.1">
    <property type="nucleotide sequence ID" value="NZ_AWXA01000008.1"/>
</dbReference>
<feature type="transmembrane region" description="Helical" evidence="7">
    <location>
        <begin position="6"/>
        <end position="24"/>
    </location>
</feature>
<protein>
    <submittedName>
        <fullName evidence="8">Transporter, auxin efflux carrier domain protein</fullName>
    </submittedName>
</protein>
<dbReference type="GO" id="GO:0016020">
    <property type="term" value="C:membrane"/>
    <property type="evidence" value="ECO:0007669"/>
    <property type="project" value="UniProtKB-SubCell"/>
</dbReference>
<feature type="transmembrane region" description="Helical" evidence="7">
    <location>
        <begin position="232"/>
        <end position="254"/>
    </location>
</feature>
<gene>
    <name evidence="8" type="ORF">HMPREF1250_2186</name>
</gene>
<organism evidence="8 9">
    <name type="scientific">Megasphaera vaginalis</name>
    <name type="common">ex Srinivasan et al. 2021</name>
    <dbReference type="NCBI Taxonomy" id="1111454"/>
    <lineage>
        <taxon>Bacteria</taxon>
        <taxon>Bacillati</taxon>
        <taxon>Bacillota</taxon>
        <taxon>Negativicutes</taxon>
        <taxon>Veillonellales</taxon>
        <taxon>Veillonellaceae</taxon>
        <taxon>Megasphaera</taxon>
    </lineage>
</organism>
<accession>U7UQV3</accession>
<evidence type="ECO:0000256" key="4">
    <source>
        <dbReference type="ARBA" id="ARBA00022692"/>
    </source>
</evidence>
<dbReference type="STRING" id="1111454.HMPREF1250_2186"/>
<keyword evidence="9" id="KW-1185">Reference proteome</keyword>
<keyword evidence="6 7" id="KW-0472">Membrane</keyword>
<name>U7UQV3_9FIRM</name>
<comment type="subcellular location">
    <subcellularLocation>
        <location evidence="1">Membrane</location>
        <topology evidence="1">Multi-pass membrane protein</topology>
    </subcellularLocation>
</comment>
<feature type="transmembrane region" description="Helical" evidence="7">
    <location>
        <begin position="100"/>
        <end position="122"/>
    </location>
</feature>
<evidence type="ECO:0000256" key="6">
    <source>
        <dbReference type="ARBA" id="ARBA00023136"/>
    </source>
</evidence>
<evidence type="ECO:0000256" key="1">
    <source>
        <dbReference type="ARBA" id="ARBA00004141"/>
    </source>
</evidence>
<feature type="transmembrane region" description="Helical" evidence="7">
    <location>
        <begin position="128"/>
        <end position="149"/>
    </location>
</feature>
<dbReference type="PANTHER" id="PTHR36838">
    <property type="entry name" value="AUXIN EFFLUX CARRIER FAMILY PROTEIN"/>
    <property type="match status" value="1"/>
</dbReference>
<feature type="transmembrane region" description="Helical" evidence="7">
    <location>
        <begin position="198"/>
        <end position="220"/>
    </location>
</feature>
<dbReference type="eggNOG" id="COG0679">
    <property type="taxonomic scope" value="Bacteria"/>
</dbReference>
<evidence type="ECO:0000256" key="2">
    <source>
        <dbReference type="ARBA" id="ARBA00022448"/>
    </source>
</evidence>
<feature type="transmembrane region" description="Helical" evidence="7">
    <location>
        <begin position="296"/>
        <end position="317"/>
    </location>
</feature>
<keyword evidence="3" id="KW-1003">Cell membrane</keyword>
<dbReference type="PANTHER" id="PTHR36838:SF1">
    <property type="entry name" value="SLR1864 PROTEIN"/>
    <property type="match status" value="1"/>
</dbReference>
<keyword evidence="2" id="KW-0813">Transport</keyword>
<evidence type="ECO:0000313" key="8">
    <source>
        <dbReference type="EMBL" id="ERT61700.1"/>
    </source>
</evidence>
<evidence type="ECO:0000256" key="3">
    <source>
        <dbReference type="ARBA" id="ARBA00022475"/>
    </source>
</evidence>
<comment type="caution">
    <text evidence="8">The sequence shown here is derived from an EMBL/GenBank/DDBJ whole genome shotgun (WGS) entry which is preliminary data.</text>
</comment>
<dbReference type="Proteomes" id="UP000017090">
    <property type="component" value="Unassembled WGS sequence"/>
</dbReference>
<feature type="transmembrane region" description="Helical" evidence="7">
    <location>
        <begin position="36"/>
        <end position="58"/>
    </location>
</feature>
<dbReference type="PATRIC" id="fig|1111454.3.peg.523"/>
<evidence type="ECO:0000313" key="9">
    <source>
        <dbReference type="Proteomes" id="UP000017090"/>
    </source>
</evidence>
<feature type="transmembrane region" description="Helical" evidence="7">
    <location>
        <begin position="266"/>
        <end position="284"/>
    </location>
</feature>
<dbReference type="InterPro" id="IPR004776">
    <property type="entry name" value="Mem_transp_PIN-like"/>
</dbReference>
<dbReference type="Pfam" id="PF03547">
    <property type="entry name" value="Mem_trans"/>
    <property type="match status" value="1"/>
</dbReference>